<dbReference type="Gene3D" id="3.55.50.30">
    <property type="match status" value="1"/>
</dbReference>
<keyword evidence="1" id="KW-0472">Membrane</keyword>
<dbReference type="Proteomes" id="UP000198820">
    <property type="component" value="Unassembled WGS sequence"/>
</dbReference>
<reference evidence="4 5" key="1">
    <citation type="submission" date="2016-10" db="EMBL/GenBank/DDBJ databases">
        <authorList>
            <person name="de Groot N.N."/>
        </authorList>
    </citation>
    <scope>NUCLEOTIDE SEQUENCE [LARGE SCALE GENOMIC DNA]</scope>
    <source>
        <strain evidence="4 5">DSM 23581</strain>
    </source>
</reference>
<dbReference type="PANTHER" id="PTHR30273">
    <property type="entry name" value="PERIPLASMIC SIGNAL SENSOR AND SIGMA FACTOR ACTIVATOR FECR-RELATED"/>
    <property type="match status" value="1"/>
</dbReference>
<dbReference type="AlphaFoldDB" id="A0A1H4CJ86"/>
<keyword evidence="1" id="KW-0812">Transmembrane</keyword>
<evidence type="ECO:0000313" key="4">
    <source>
        <dbReference type="EMBL" id="SEA60404.1"/>
    </source>
</evidence>
<sequence>MENIIIKYLNNSISESELAQLTDWLKTPENQIEFKKYIQLHHKLECTFEPNANQTAFDKVKSTIQRKEKKNNYRTFYRYAAVLIIMLSLAGVTFFLINTKDQIAAEENWVELELNDGSIKYIKPDETNFVDELNSLSGSDTQLVYDEEIAEDQKQIFYNTLSVPYGKTFSIVLSDGTRVNLNSGSSLRYSTIFSKDSLQRQVFLDGEAYFNVTSEKERPFIVNSEGMNIEVLGTKFNLTSYQEDEKAYAVLVEGSINAQNPKSEQRITVKPGQKVFYENSDLLTQKTDIRKYIAWVDGELVFIKDSFHVIKNKIERQYDVEINNSYNALNDIKITARFSEETIEEVLKTFQTYKDFNYIINGKTIEITEPKNNKQSE</sequence>
<dbReference type="FunFam" id="2.60.120.1440:FF:000001">
    <property type="entry name" value="Putative anti-sigma factor"/>
    <property type="match status" value="1"/>
</dbReference>
<dbReference type="InterPro" id="IPR006860">
    <property type="entry name" value="FecR"/>
</dbReference>
<organism evidence="4 5">
    <name type="scientific">Psychroflexus halocasei</name>
    <dbReference type="NCBI Taxonomy" id="908615"/>
    <lineage>
        <taxon>Bacteria</taxon>
        <taxon>Pseudomonadati</taxon>
        <taxon>Bacteroidota</taxon>
        <taxon>Flavobacteriia</taxon>
        <taxon>Flavobacteriales</taxon>
        <taxon>Flavobacteriaceae</taxon>
        <taxon>Psychroflexus</taxon>
    </lineage>
</organism>
<dbReference type="Gene3D" id="2.60.120.1440">
    <property type="match status" value="1"/>
</dbReference>
<dbReference type="EMBL" id="FNQF01000008">
    <property type="protein sequence ID" value="SEA60404.1"/>
    <property type="molecule type" value="Genomic_DNA"/>
</dbReference>
<evidence type="ECO:0000259" key="2">
    <source>
        <dbReference type="Pfam" id="PF04773"/>
    </source>
</evidence>
<evidence type="ECO:0000256" key="1">
    <source>
        <dbReference type="SAM" id="Phobius"/>
    </source>
</evidence>
<keyword evidence="1" id="KW-1133">Transmembrane helix</keyword>
<accession>A0A1H4CJ86</accession>
<protein>
    <submittedName>
        <fullName evidence="4">FecR protein</fullName>
    </submittedName>
</protein>
<dbReference type="InterPro" id="IPR012373">
    <property type="entry name" value="Ferrdict_sens_TM"/>
</dbReference>
<evidence type="ECO:0000313" key="5">
    <source>
        <dbReference type="Proteomes" id="UP000198820"/>
    </source>
</evidence>
<dbReference type="Pfam" id="PF16344">
    <property type="entry name" value="FecR_C"/>
    <property type="match status" value="1"/>
</dbReference>
<feature type="domain" description="FecR protein" evidence="2">
    <location>
        <begin position="162"/>
        <end position="256"/>
    </location>
</feature>
<evidence type="ECO:0000259" key="3">
    <source>
        <dbReference type="Pfam" id="PF16344"/>
    </source>
</evidence>
<feature type="domain" description="Protein FecR C-terminal" evidence="3">
    <location>
        <begin position="300"/>
        <end position="367"/>
    </location>
</feature>
<dbReference type="PIRSF" id="PIRSF018266">
    <property type="entry name" value="FecR"/>
    <property type="match status" value="1"/>
</dbReference>
<dbReference type="PANTHER" id="PTHR30273:SF2">
    <property type="entry name" value="PROTEIN FECR"/>
    <property type="match status" value="1"/>
</dbReference>
<dbReference type="InterPro" id="IPR032508">
    <property type="entry name" value="FecR_C"/>
</dbReference>
<dbReference type="Pfam" id="PF04773">
    <property type="entry name" value="FecR"/>
    <property type="match status" value="1"/>
</dbReference>
<name>A0A1H4CJ86_9FLAO</name>
<feature type="transmembrane region" description="Helical" evidence="1">
    <location>
        <begin position="76"/>
        <end position="97"/>
    </location>
</feature>
<keyword evidence="5" id="KW-1185">Reference proteome</keyword>
<dbReference type="GO" id="GO:0016989">
    <property type="term" value="F:sigma factor antagonist activity"/>
    <property type="evidence" value="ECO:0007669"/>
    <property type="project" value="TreeGrafter"/>
</dbReference>
<dbReference type="STRING" id="908615.SAMN05421540_10835"/>
<dbReference type="RefSeq" id="WP_093244522.1">
    <property type="nucleotide sequence ID" value="NZ_FNQF01000008.1"/>
</dbReference>
<proteinExistence type="predicted"/>
<gene>
    <name evidence="4" type="ORF">SAMN05421540_10835</name>
</gene>